<evidence type="ECO:0000313" key="3">
    <source>
        <dbReference type="Proteomes" id="UP000824250"/>
    </source>
</evidence>
<reference evidence="2" key="2">
    <citation type="journal article" date="2021" name="PeerJ">
        <title>Extensive microbial diversity within the chicken gut microbiome revealed by metagenomics and culture.</title>
        <authorList>
            <person name="Gilroy R."/>
            <person name="Ravi A."/>
            <person name="Getino M."/>
            <person name="Pursley I."/>
            <person name="Horton D.L."/>
            <person name="Alikhan N.F."/>
            <person name="Baker D."/>
            <person name="Gharbi K."/>
            <person name="Hall N."/>
            <person name="Watson M."/>
            <person name="Adriaenssens E.M."/>
            <person name="Foster-Nyarko E."/>
            <person name="Jarju S."/>
            <person name="Secka A."/>
            <person name="Antonio M."/>
            <person name="Oren A."/>
            <person name="Chaudhuri R.R."/>
            <person name="La Ragione R."/>
            <person name="Hildebrand F."/>
            <person name="Pallen M.J."/>
        </authorList>
    </citation>
    <scope>NUCLEOTIDE SEQUENCE</scope>
    <source>
        <strain evidence="2">CHK180-2868</strain>
    </source>
</reference>
<reference evidence="2" key="1">
    <citation type="submission" date="2020-10" db="EMBL/GenBank/DDBJ databases">
        <authorList>
            <person name="Gilroy R."/>
        </authorList>
    </citation>
    <scope>NUCLEOTIDE SEQUENCE</scope>
    <source>
        <strain evidence="2">CHK180-2868</strain>
    </source>
</reference>
<feature type="domain" description="SEFIR" evidence="1">
    <location>
        <begin position="152"/>
        <end position="288"/>
    </location>
</feature>
<dbReference type="Gene3D" id="3.40.50.10140">
    <property type="entry name" value="Toll/interleukin-1 receptor homology (TIR) domain"/>
    <property type="match status" value="1"/>
</dbReference>
<protein>
    <submittedName>
        <fullName evidence="2">Toll/interleukin-1 receptor domain-containing protein</fullName>
    </submittedName>
</protein>
<organism evidence="2 3">
    <name type="scientific">Candidatus Copromonas faecavium</name>
    <name type="common">nom. illeg.</name>
    <dbReference type="NCBI Taxonomy" id="2840740"/>
    <lineage>
        <taxon>Bacteria</taxon>
        <taxon>Bacillati</taxon>
        <taxon>Bacillota</taxon>
        <taxon>Clostridia</taxon>
        <taxon>Lachnospirales</taxon>
        <taxon>Lachnospiraceae</taxon>
        <taxon>Candidatus Copromonas (nom. illeg.)</taxon>
    </lineage>
</organism>
<dbReference type="SUPFAM" id="SSF52200">
    <property type="entry name" value="Toll/Interleukin receptor TIR domain"/>
    <property type="match status" value="1"/>
</dbReference>
<proteinExistence type="predicted"/>
<keyword evidence="2" id="KW-0675">Receptor</keyword>
<dbReference type="AlphaFoldDB" id="A0A9D1A3S7"/>
<dbReference type="Pfam" id="PF13676">
    <property type="entry name" value="TIR_2"/>
    <property type="match status" value="1"/>
</dbReference>
<dbReference type="EMBL" id="DVGC01000015">
    <property type="protein sequence ID" value="HIR04970.1"/>
    <property type="molecule type" value="Genomic_DNA"/>
</dbReference>
<name>A0A9D1A3S7_9FIRM</name>
<dbReference type="InterPro" id="IPR035897">
    <property type="entry name" value="Toll_tir_struct_dom_sf"/>
</dbReference>
<dbReference type="GO" id="GO:0007165">
    <property type="term" value="P:signal transduction"/>
    <property type="evidence" value="ECO:0007669"/>
    <property type="project" value="InterPro"/>
</dbReference>
<accession>A0A9D1A3S7</accession>
<comment type="caution">
    <text evidence="2">The sequence shown here is derived from an EMBL/GenBank/DDBJ whole genome shotgun (WGS) entry which is preliminary data.</text>
</comment>
<sequence length="300" mass="34727">MEFKDYQKADKYNLFVAAEDDAWISDFYVMMKSRCLTSYTVPAIKNQYGKLDNMTIENIKKYPCLFVYEDTETVKKEAFVGHITDIVVRTNGVKFKYIKNGYITYDDLHRLTFELGIDMSGGITELMHTHWTIKTVNLYNELKNIVKPIKQQEKVFISYCWTPKENKDKVIKLAERLENDGVNVLYDKKSLKPGQDMVAFMEALSTDETIKKVLVICNADYAKKADNREGGVGTESEIIIPQVYGHPMQNKIIPLFFEKATDGSFYTPVYLRNRYGIDFTDDFESGYKELLKDIKSTVIL</sequence>
<gene>
    <name evidence="2" type="ORF">IAB28_03265</name>
</gene>
<dbReference type="Proteomes" id="UP000824250">
    <property type="component" value="Unassembled WGS sequence"/>
</dbReference>
<dbReference type="InterPro" id="IPR000157">
    <property type="entry name" value="TIR_dom"/>
</dbReference>
<dbReference type="InterPro" id="IPR013568">
    <property type="entry name" value="SEFIR_dom"/>
</dbReference>
<dbReference type="PROSITE" id="PS51534">
    <property type="entry name" value="SEFIR"/>
    <property type="match status" value="1"/>
</dbReference>
<evidence type="ECO:0000259" key="1">
    <source>
        <dbReference type="PROSITE" id="PS51534"/>
    </source>
</evidence>
<evidence type="ECO:0000313" key="2">
    <source>
        <dbReference type="EMBL" id="HIR04970.1"/>
    </source>
</evidence>